<name>A0A6S7GPJ6_PARCT</name>
<protein>
    <submittedName>
        <fullName evidence="1">Armadillo repeat-containing 4</fullName>
    </submittedName>
</protein>
<dbReference type="PANTHER" id="PTHR46241:SF1">
    <property type="entry name" value="OUTER DYNEIN ARM-DOCKING COMPLEX SUBUNIT 2"/>
    <property type="match status" value="1"/>
</dbReference>
<dbReference type="SMART" id="SM00185">
    <property type="entry name" value="ARM"/>
    <property type="match status" value="4"/>
</dbReference>
<gene>
    <name evidence="1" type="ORF">PACLA_8A089921</name>
</gene>
<comment type="caution">
    <text evidence="1">The sequence shown here is derived from an EMBL/GenBank/DDBJ whole genome shotgun (WGS) entry which is preliminary data.</text>
</comment>
<dbReference type="EMBL" id="CACRXK020001917">
    <property type="protein sequence ID" value="CAB3991792.1"/>
    <property type="molecule type" value="Genomic_DNA"/>
</dbReference>
<dbReference type="Proteomes" id="UP001152795">
    <property type="component" value="Unassembled WGS sequence"/>
</dbReference>
<organism evidence="1 2">
    <name type="scientific">Paramuricea clavata</name>
    <name type="common">Red gorgonian</name>
    <name type="synonym">Violescent sea-whip</name>
    <dbReference type="NCBI Taxonomy" id="317549"/>
    <lineage>
        <taxon>Eukaryota</taxon>
        <taxon>Metazoa</taxon>
        <taxon>Cnidaria</taxon>
        <taxon>Anthozoa</taxon>
        <taxon>Octocorallia</taxon>
        <taxon>Malacalcyonacea</taxon>
        <taxon>Plexauridae</taxon>
        <taxon>Paramuricea</taxon>
    </lineage>
</organism>
<keyword evidence="2" id="KW-1185">Reference proteome</keyword>
<proteinExistence type="predicted"/>
<dbReference type="Gene3D" id="1.25.10.10">
    <property type="entry name" value="Leucine-rich Repeat Variant"/>
    <property type="match status" value="1"/>
</dbReference>
<dbReference type="InterPro" id="IPR000225">
    <property type="entry name" value="Armadillo"/>
</dbReference>
<evidence type="ECO:0000313" key="1">
    <source>
        <dbReference type="EMBL" id="CAB3991792.1"/>
    </source>
</evidence>
<dbReference type="AlphaFoldDB" id="A0A6S7GPJ6"/>
<feature type="non-terminal residue" evidence="1">
    <location>
        <position position="286"/>
    </location>
</feature>
<dbReference type="OrthoDB" id="5980368at2759"/>
<dbReference type="PANTHER" id="PTHR46241">
    <property type="entry name" value="ARMADILLO REPEAT-CONTAINING PROTEIN 4 ARMC4"/>
    <property type="match status" value="1"/>
</dbReference>
<accession>A0A6S7GPJ6</accession>
<dbReference type="SUPFAM" id="SSF48371">
    <property type="entry name" value="ARM repeat"/>
    <property type="match status" value="1"/>
</dbReference>
<dbReference type="InterPro" id="IPR016024">
    <property type="entry name" value="ARM-type_fold"/>
</dbReference>
<sequence length="286" mass="32196">KNFRVAVQHTNIIEYIVIHLTRENLELKTYGALTIFKCAEEKETRDIVYEHDGILPIMDLLSLKERNALAAATGAVWKCAQSEENAKRIFKQMDGIRLLWTLLKSYDDEVIINSAWALCLLIDDDQTDAENIRSFVGGLEILVNLLKSENLEVLTSVCAVISVVAVDYQNVGIISDYDVVPLLAELTNVKDNRLRRYLAEAIARCGVFGDNAKAFRTSGAVSKIVKYLYIEDTPLQEATVRALYQLSRDPANCAIIHKHGGVKLLLEMVAQTILTYRKPRQAAWQI</sequence>
<evidence type="ECO:0000313" key="2">
    <source>
        <dbReference type="Proteomes" id="UP001152795"/>
    </source>
</evidence>
<dbReference type="InterPro" id="IPR011989">
    <property type="entry name" value="ARM-like"/>
</dbReference>
<dbReference type="PROSITE" id="PS50176">
    <property type="entry name" value="ARM_REPEAT"/>
    <property type="match status" value="2"/>
</dbReference>
<reference evidence="1" key="1">
    <citation type="submission" date="2020-04" db="EMBL/GenBank/DDBJ databases">
        <authorList>
            <person name="Alioto T."/>
            <person name="Alioto T."/>
            <person name="Gomez Garrido J."/>
        </authorList>
    </citation>
    <scope>NUCLEOTIDE SEQUENCE</scope>
    <source>
        <strain evidence="1">A484AB</strain>
    </source>
</reference>